<keyword evidence="2" id="KW-1185">Reference proteome</keyword>
<comment type="caution">
    <text evidence="1">The sequence shown here is derived from an EMBL/GenBank/DDBJ whole genome shotgun (WGS) entry which is preliminary data.</text>
</comment>
<dbReference type="EMBL" id="FPLJ01000132">
    <property type="protein sequence ID" value="SGZ02550.1"/>
    <property type="molecule type" value="Genomic_DNA"/>
</dbReference>
<evidence type="ECO:0000313" key="2">
    <source>
        <dbReference type="Proteomes" id="UP000182660"/>
    </source>
</evidence>
<gene>
    <name evidence="1" type="ORF">MT2528_4418</name>
</gene>
<accession>A0ABY1HM85</accession>
<name>A0ABY1HM85_9GAMM</name>
<dbReference type="GeneID" id="61295072"/>
<proteinExistence type="predicted"/>
<dbReference type="Proteomes" id="UP000182660">
    <property type="component" value="Unassembled WGS sequence"/>
</dbReference>
<evidence type="ECO:0000313" key="1">
    <source>
        <dbReference type="EMBL" id="SGZ02550.1"/>
    </source>
</evidence>
<sequence length="82" mass="9345">MSKEVKVKVEIAIYKFTAADHRYSVQSKLGMPDGIRGCFGKRKLFLISQYGQVEFHFSPQGALLLIYSENELGELVLSEKFE</sequence>
<protein>
    <submittedName>
        <fullName evidence="1">Chromosomal replication initiator protein DnaA</fullName>
    </submittedName>
</protein>
<reference evidence="1 2" key="1">
    <citation type="submission" date="2016-11" db="EMBL/GenBank/DDBJ databases">
        <authorList>
            <person name="Klemetsen T."/>
        </authorList>
    </citation>
    <scope>NUCLEOTIDE SEQUENCE [LARGE SCALE GENOMIC DNA]</scope>
    <source>
        <strain evidence="1">MT 2528</strain>
    </source>
</reference>
<dbReference type="RefSeq" id="WP_075471419.1">
    <property type="nucleotide sequence ID" value="NZ_CAWQZC010000054.1"/>
</dbReference>
<organism evidence="1 2">
    <name type="scientific">Moritella viscosa</name>
    <dbReference type="NCBI Taxonomy" id="80854"/>
    <lineage>
        <taxon>Bacteria</taxon>
        <taxon>Pseudomonadati</taxon>
        <taxon>Pseudomonadota</taxon>
        <taxon>Gammaproteobacteria</taxon>
        <taxon>Alteromonadales</taxon>
        <taxon>Moritellaceae</taxon>
        <taxon>Moritella</taxon>
    </lineage>
</organism>